<reference evidence="2 3" key="1">
    <citation type="submission" date="2018-11" db="EMBL/GenBank/DDBJ databases">
        <title>Sequencing the genomes of 1000 actinobacteria strains.</title>
        <authorList>
            <person name="Klenk H.-P."/>
        </authorList>
    </citation>
    <scope>NUCLEOTIDE SEQUENCE [LARGE SCALE GENOMIC DNA]</scope>
    <source>
        <strain evidence="2 3">DSM 15700</strain>
    </source>
</reference>
<name>A0A3N4ZIK6_9MICO</name>
<proteinExistence type="predicted"/>
<organism evidence="2 3">
    <name type="scientific">Myceligenerans xiligouense</name>
    <dbReference type="NCBI Taxonomy" id="253184"/>
    <lineage>
        <taxon>Bacteria</taxon>
        <taxon>Bacillati</taxon>
        <taxon>Actinomycetota</taxon>
        <taxon>Actinomycetes</taxon>
        <taxon>Micrococcales</taxon>
        <taxon>Promicromonosporaceae</taxon>
        <taxon>Myceligenerans</taxon>
    </lineage>
</organism>
<accession>A0A3N4ZIK6</accession>
<dbReference type="EMBL" id="RKQZ01000001">
    <property type="protein sequence ID" value="RPF20715.1"/>
    <property type="molecule type" value="Genomic_DNA"/>
</dbReference>
<dbReference type="Proteomes" id="UP000280501">
    <property type="component" value="Unassembled WGS sequence"/>
</dbReference>
<feature type="region of interest" description="Disordered" evidence="1">
    <location>
        <begin position="211"/>
        <end position="243"/>
    </location>
</feature>
<evidence type="ECO:0000313" key="2">
    <source>
        <dbReference type="EMBL" id="RPF20715.1"/>
    </source>
</evidence>
<dbReference type="RefSeq" id="WP_123813846.1">
    <property type="nucleotide sequence ID" value="NZ_RKQZ01000001.1"/>
</dbReference>
<feature type="compositionally biased region" description="Basic and acidic residues" evidence="1">
    <location>
        <begin position="212"/>
        <end position="223"/>
    </location>
</feature>
<dbReference type="OrthoDB" id="281785at2"/>
<evidence type="ECO:0000256" key="1">
    <source>
        <dbReference type="SAM" id="MobiDB-lite"/>
    </source>
</evidence>
<gene>
    <name evidence="2" type="ORF">EDD34_1316</name>
</gene>
<sequence>MSDDETDRLDATITHLRTWINGMLRRPGMYVPGPGGVQTGMTLLGDTLAIAEGRPDAWAVELDGLKERGAWTPIGVTGAYHNVLGVQGPAPTALMFAACAYRLGWFDVERPLSPHEYAAVRAAVPGLTESDATGSSIIERFGPPSVQTSPGRWIHDSLLYLSRSASDPAIFFHFEPPPLGTNRSADRFRLLAAHIDQGAFFDGFTHTPHGRAVREASNEDRQNQARAVVRKRTRQRERSKGSS</sequence>
<dbReference type="AlphaFoldDB" id="A0A3N4ZIK6"/>
<evidence type="ECO:0000313" key="3">
    <source>
        <dbReference type="Proteomes" id="UP000280501"/>
    </source>
</evidence>
<protein>
    <submittedName>
        <fullName evidence="2">Uncharacterized protein</fullName>
    </submittedName>
</protein>
<keyword evidence="3" id="KW-1185">Reference proteome</keyword>
<comment type="caution">
    <text evidence="2">The sequence shown here is derived from an EMBL/GenBank/DDBJ whole genome shotgun (WGS) entry which is preliminary data.</text>
</comment>